<keyword evidence="8 9" id="KW-0472">Membrane</keyword>
<feature type="transmembrane region" description="Helical" evidence="9">
    <location>
        <begin position="12"/>
        <end position="33"/>
    </location>
</feature>
<name>A0A9K3GEZ1_9EUKA</name>
<dbReference type="GO" id="GO:0004559">
    <property type="term" value="F:alpha-mannosidase activity"/>
    <property type="evidence" value="ECO:0007669"/>
    <property type="project" value="TreeGrafter"/>
</dbReference>
<organism evidence="10 11">
    <name type="scientific">Kipferlia bialata</name>
    <dbReference type="NCBI Taxonomy" id="797122"/>
    <lineage>
        <taxon>Eukaryota</taxon>
        <taxon>Metamonada</taxon>
        <taxon>Carpediemonas-like organisms</taxon>
        <taxon>Kipferlia</taxon>
    </lineage>
</organism>
<evidence type="ECO:0000313" key="11">
    <source>
        <dbReference type="Proteomes" id="UP000265618"/>
    </source>
</evidence>
<keyword evidence="4 10" id="KW-0378">Hydrolase</keyword>
<comment type="caution">
    <text evidence="10">The sequence shown here is derived from an EMBL/GenBank/DDBJ whole genome shotgun (WGS) entry which is preliminary data.</text>
</comment>
<dbReference type="Proteomes" id="UP000265618">
    <property type="component" value="Unassembled WGS sequence"/>
</dbReference>
<keyword evidence="7" id="KW-0333">Golgi apparatus</keyword>
<sequence length="515" mass="56569">MRGTEAVSLTVRLSYAVLLLSTLVCCMICYQAPVDTSGRVVVAWYYPWYSTPVDYSVSTPSLSIRDDTADRHWHDCIGVDAGESDLCAAYTPSYGVYDSCDPEVIQHHLEDAYAAGVDVLGISYWGLAQHDMDEVQDVVNVSVSMRQQGMDTPQLAFLYETGKLDASLPVSTLVSTVESDFRDIEGMITQANVVLGDTAPLFYTPMVQSSTDTRIGTVFPYTPFVIPRTVWEGVVAGDAASSLYLSADRPHKCCEDREDQVSYTALFDGVYDYDAYSMMVNGDTYMEDTETMFSVASDAGCIMMAAPVTPGFNDTVVRDGHAPAAREEGVLYKETWQHAVDSSPTMVTVTSWNEWHEATQIERASPALGFQSYSDGPTMYEDLTQTYSTEWRQSKYWSLSTPGPEYHDTPLLIMVTVLSAVGIGGCSSAALINLKRLEKLHDSGTGVVSPRQAVIALIVCGCMCIVQLVAVAILNDAYPVYAVYCVFMGIVPALALSIWLWCYRGGRVEKEHLLS</sequence>
<evidence type="ECO:0000256" key="1">
    <source>
        <dbReference type="ARBA" id="ARBA00004323"/>
    </source>
</evidence>
<comment type="subcellular location">
    <subcellularLocation>
        <location evidence="1">Golgi apparatus membrane</location>
        <topology evidence="1">Single-pass type II membrane protein</topology>
    </subcellularLocation>
</comment>
<dbReference type="InterPro" id="IPR026071">
    <property type="entry name" value="Glyco_Hydrolase_99"/>
</dbReference>
<feature type="transmembrane region" description="Helical" evidence="9">
    <location>
        <begin position="453"/>
        <end position="474"/>
    </location>
</feature>
<evidence type="ECO:0000256" key="7">
    <source>
        <dbReference type="ARBA" id="ARBA00023034"/>
    </source>
</evidence>
<evidence type="ECO:0000256" key="2">
    <source>
        <dbReference type="ARBA" id="ARBA00009559"/>
    </source>
</evidence>
<evidence type="ECO:0000256" key="3">
    <source>
        <dbReference type="ARBA" id="ARBA00022692"/>
    </source>
</evidence>
<evidence type="ECO:0000313" key="10">
    <source>
        <dbReference type="EMBL" id="GIQ80338.1"/>
    </source>
</evidence>
<reference evidence="10 11" key="1">
    <citation type="journal article" date="2018" name="PLoS ONE">
        <title>The draft genome of Kipferlia bialata reveals reductive genome evolution in fornicate parasites.</title>
        <authorList>
            <person name="Tanifuji G."/>
            <person name="Takabayashi S."/>
            <person name="Kume K."/>
            <person name="Takagi M."/>
            <person name="Nakayama T."/>
            <person name="Kamikawa R."/>
            <person name="Inagaki Y."/>
            <person name="Hashimoto T."/>
        </authorList>
    </citation>
    <scope>NUCLEOTIDE SEQUENCE [LARGE SCALE GENOMIC DNA]</scope>
    <source>
        <strain evidence="10">NY0173</strain>
    </source>
</reference>
<dbReference type="GO" id="GO:0000139">
    <property type="term" value="C:Golgi membrane"/>
    <property type="evidence" value="ECO:0007669"/>
    <property type="project" value="UniProtKB-SubCell"/>
</dbReference>
<evidence type="ECO:0000256" key="4">
    <source>
        <dbReference type="ARBA" id="ARBA00022801"/>
    </source>
</evidence>
<dbReference type="PANTHER" id="PTHR13572:SF4">
    <property type="entry name" value="RE57134P"/>
    <property type="match status" value="1"/>
</dbReference>
<gene>
    <name evidence="10" type="ORF">KIPB_001118</name>
</gene>
<comment type="similarity">
    <text evidence="2">Belongs to the glycosyl hydrolase 99 family.</text>
</comment>
<dbReference type="Pfam" id="PF16317">
    <property type="entry name" value="Glyco_hydro_99"/>
    <property type="match status" value="2"/>
</dbReference>
<keyword evidence="5" id="KW-0735">Signal-anchor</keyword>
<keyword evidence="6 9" id="KW-1133">Transmembrane helix</keyword>
<dbReference type="PANTHER" id="PTHR13572">
    <property type="entry name" value="ENDO-ALPHA-1,2-MANNOSIDASE"/>
    <property type="match status" value="1"/>
</dbReference>
<keyword evidence="3 9" id="KW-0812">Transmembrane</keyword>
<evidence type="ECO:0000256" key="9">
    <source>
        <dbReference type="SAM" id="Phobius"/>
    </source>
</evidence>
<dbReference type="EMBL" id="BDIP01000147">
    <property type="protein sequence ID" value="GIQ80338.1"/>
    <property type="molecule type" value="Genomic_DNA"/>
</dbReference>
<feature type="transmembrane region" description="Helical" evidence="9">
    <location>
        <begin position="480"/>
        <end position="502"/>
    </location>
</feature>
<accession>A0A9K3GEZ1</accession>
<dbReference type="AlphaFoldDB" id="A0A9K3GEZ1"/>
<evidence type="ECO:0000256" key="5">
    <source>
        <dbReference type="ARBA" id="ARBA00022968"/>
    </source>
</evidence>
<feature type="transmembrane region" description="Helical" evidence="9">
    <location>
        <begin position="411"/>
        <end position="432"/>
    </location>
</feature>
<protein>
    <submittedName>
        <fullName evidence="10">Glycosyl hydrolase family 99</fullName>
    </submittedName>
</protein>
<dbReference type="Gene3D" id="3.20.20.80">
    <property type="entry name" value="Glycosidases"/>
    <property type="match status" value="1"/>
</dbReference>
<dbReference type="OrthoDB" id="406152at2759"/>
<proteinExistence type="inferred from homology"/>
<evidence type="ECO:0000256" key="6">
    <source>
        <dbReference type="ARBA" id="ARBA00022989"/>
    </source>
</evidence>
<keyword evidence="11" id="KW-1185">Reference proteome</keyword>
<evidence type="ECO:0000256" key="8">
    <source>
        <dbReference type="ARBA" id="ARBA00023136"/>
    </source>
</evidence>